<comment type="subcellular location">
    <subcellularLocation>
        <location evidence="2">Nucleus</location>
    </subcellularLocation>
</comment>
<feature type="region of interest" description="Disordered" evidence="18">
    <location>
        <begin position="759"/>
        <end position="782"/>
    </location>
</feature>
<dbReference type="InterPro" id="IPR012340">
    <property type="entry name" value="NA-bd_OB-fold"/>
</dbReference>
<dbReference type="InterPro" id="IPR012310">
    <property type="entry name" value="DNA_ligase_ATP-dep_cent"/>
</dbReference>
<dbReference type="PROSITE" id="PS00697">
    <property type="entry name" value="DNA_LIGASE_A1"/>
    <property type="match status" value="1"/>
</dbReference>
<evidence type="ECO:0000256" key="16">
    <source>
        <dbReference type="RuleBase" id="RU000617"/>
    </source>
</evidence>
<dbReference type="CDD" id="cd07903">
    <property type="entry name" value="Adenylation_DNA_ligase_IV"/>
    <property type="match status" value="1"/>
</dbReference>
<evidence type="ECO:0000256" key="14">
    <source>
        <dbReference type="ARBA" id="ARBA00034003"/>
    </source>
</evidence>
<keyword evidence="13" id="KW-0539">Nucleus</keyword>
<dbReference type="GO" id="GO:0003910">
    <property type="term" value="F:DNA ligase (ATP) activity"/>
    <property type="evidence" value="ECO:0007669"/>
    <property type="project" value="UniProtKB-EC"/>
</dbReference>
<dbReference type="PANTHER" id="PTHR45997:SF1">
    <property type="entry name" value="DNA LIGASE 4"/>
    <property type="match status" value="1"/>
</dbReference>
<comment type="caution">
    <text evidence="21">The sequence shown here is derived from an EMBL/GenBank/DDBJ whole genome shotgun (WGS) entry which is preliminary data.</text>
</comment>
<evidence type="ECO:0000256" key="7">
    <source>
        <dbReference type="ARBA" id="ARBA00022741"/>
    </source>
</evidence>
<feature type="region of interest" description="Disordered" evidence="18">
    <location>
        <begin position="59"/>
        <end position="87"/>
    </location>
</feature>
<comment type="similarity">
    <text evidence="3 17">Belongs to the ATP-dependent DNA ligase family.</text>
</comment>
<evidence type="ECO:0000256" key="11">
    <source>
        <dbReference type="ARBA" id="ARBA00023172"/>
    </source>
</evidence>
<dbReference type="PANTHER" id="PTHR45997">
    <property type="entry name" value="DNA LIGASE 4"/>
    <property type="match status" value="1"/>
</dbReference>
<dbReference type="FunFam" id="3.30.470.30:FF:000013">
    <property type="entry name" value="DNA ligase"/>
    <property type="match status" value="1"/>
</dbReference>
<keyword evidence="22" id="KW-1185">Reference proteome</keyword>
<feature type="domain" description="ATP-dependent DNA ligase family profile" evidence="19">
    <location>
        <begin position="433"/>
        <end position="556"/>
    </location>
</feature>
<dbReference type="SUPFAM" id="SSF50249">
    <property type="entry name" value="Nucleic acid-binding proteins"/>
    <property type="match status" value="1"/>
</dbReference>
<evidence type="ECO:0000256" key="1">
    <source>
        <dbReference type="ARBA" id="ARBA00001946"/>
    </source>
</evidence>
<evidence type="ECO:0000256" key="9">
    <source>
        <dbReference type="ARBA" id="ARBA00022840"/>
    </source>
</evidence>
<name>A0AAD9Z9Z9_9LECA</name>
<comment type="function">
    <text evidence="15">DNA ligase involved in DNA non-homologous end joining (NHEJ); required for double-strand break (DSB) repair.</text>
</comment>
<dbReference type="GO" id="GO:0046872">
    <property type="term" value="F:metal ion binding"/>
    <property type="evidence" value="ECO:0007669"/>
    <property type="project" value="UniProtKB-KW"/>
</dbReference>
<evidence type="ECO:0000259" key="20">
    <source>
        <dbReference type="PROSITE" id="PS50172"/>
    </source>
</evidence>
<dbReference type="EC" id="6.5.1.1" evidence="16"/>
<dbReference type="InterPro" id="IPR001357">
    <property type="entry name" value="BRCT_dom"/>
</dbReference>
<dbReference type="InterPro" id="IPR016059">
    <property type="entry name" value="DNA_ligase_ATP-dep_CS"/>
</dbReference>
<dbReference type="NCBIfam" id="TIGR00574">
    <property type="entry name" value="dnl1"/>
    <property type="match status" value="1"/>
</dbReference>
<dbReference type="InterPro" id="IPR036599">
    <property type="entry name" value="DNA_ligase_N_sf"/>
</dbReference>
<reference evidence="21" key="1">
    <citation type="submission" date="2022-11" db="EMBL/GenBank/DDBJ databases">
        <title>Chromosomal genome sequence assembly and mating type (MAT) locus characterization of the leprose asexual lichenized fungus Lepraria neglecta (Nyl.) Erichsen.</title>
        <authorList>
            <person name="Allen J.L."/>
            <person name="Pfeffer B."/>
        </authorList>
    </citation>
    <scope>NUCLEOTIDE SEQUENCE</scope>
    <source>
        <strain evidence="21">Allen 5258</strain>
    </source>
</reference>
<dbReference type="Gene3D" id="3.40.50.10190">
    <property type="entry name" value="BRCT domain"/>
    <property type="match status" value="1"/>
</dbReference>
<keyword evidence="12 16" id="KW-0234">DNA repair</keyword>
<dbReference type="SUPFAM" id="SSF56091">
    <property type="entry name" value="DNA ligase/mRNA capping enzyme, catalytic domain"/>
    <property type="match status" value="1"/>
</dbReference>
<evidence type="ECO:0000256" key="8">
    <source>
        <dbReference type="ARBA" id="ARBA00022763"/>
    </source>
</evidence>
<keyword evidence="7 16" id="KW-0547">Nucleotide-binding</keyword>
<protein>
    <recommendedName>
        <fullName evidence="16">DNA ligase</fullName>
        <ecNumber evidence="16">6.5.1.1</ecNumber>
    </recommendedName>
</protein>
<dbReference type="InterPro" id="IPR012309">
    <property type="entry name" value="DNA_ligase_ATP-dep_C"/>
</dbReference>
<proteinExistence type="inferred from homology"/>
<evidence type="ECO:0000256" key="12">
    <source>
        <dbReference type="ARBA" id="ARBA00023204"/>
    </source>
</evidence>
<evidence type="ECO:0000256" key="4">
    <source>
        <dbReference type="ARBA" id="ARBA00022598"/>
    </source>
</evidence>
<keyword evidence="5" id="KW-0479">Metal-binding</keyword>
<dbReference type="GO" id="GO:0071897">
    <property type="term" value="P:DNA biosynthetic process"/>
    <property type="evidence" value="ECO:0007669"/>
    <property type="project" value="InterPro"/>
</dbReference>
<dbReference type="Pfam" id="PF04679">
    <property type="entry name" value="DNA_ligase_A_C"/>
    <property type="match status" value="1"/>
</dbReference>
<keyword evidence="10" id="KW-0460">Magnesium</keyword>
<evidence type="ECO:0000256" key="18">
    <source>
        <dbReference type="SAM" id="MobiDB-lite"/>
    </source>
</evidence>
<evidence type="ECO:0000256" key="6">
    <source>
        <dbReference type="ARBA" id="ARBA00022737"/>
    </source>
</evidence>
<keyword evidence="6" id="KW-0677">Repeat</keyword>
<comment type="catalytic activity">
    <reaction evidence="14 16">
        <text>ATP + (deoxyribonucleotide)n-3'-hydroxyl + 5'-phospho-(deoxyribonucleotide)m = (deoxyribonucleotide)n+m + AMP + diphosphate.</text>
        <dbReference type="EC" id="6.5.1.1"/>
    </reaction>
</comment>
<dbReference type="GO" id="GO:0006303">
    <property type="term" value="P:double-strand break repair via nonhomologous end joining"/>
    <property type="evidence" value="ECO:0007669"/>
    <property type="project" value="TreeGrafter"/>
</dbReference>
<dbReference type="Gene3D" id="3.30.470.30">
    <property type="entry name" value="DNA ligase/mRNA capping enzyme"/>
    <property type="match status" value="1"/>
</dbReference>
<sequence>MADMQDSEMVDAGGVDGNLQSQAQLLREEELDEKYPNRPRNHSKTLPFHDLYLTLFNPLNDNKKKPTGPAVARKKIGPHGGPSRNPHEIRQSIIERFVSRWRKEVGDDIYPAFRLIIPEKDRERAMYGLKEKSIGRLLIRVMKINKDSEDGFNLLNWKQPGQTTISRMAGDFAGRCYEVIAKRPIRTEVGDMTIGEVNDLLDKLSAAQKEDAQIPIFTEFYTRMNADEMMWLIRIILRQMKVGATEKTFFNIWHPDADSLFNVSSNLRRVCWELYDRAIRLEGDDRTITLMQCFQPQLAQFQMHSFQKMVDRMRPTEDDPVFWIEEKLDGERMQLHMISDDSIPGGKRFGFWSRKAKDYTSMYGNGFMDSNSALTRHLKDAFNEGVESIVLDGEMVTWDPEQDAMVPFGTLKTAAIEQQKNEFSKGKRPFYKVFDLLYLNGQDITNYTLRDRRRALQQAVNDVHRRLEIHTYKEAQSAAEIEPLLRQVVAEASEGLVLKNPRSSYRLNERNDDWMKVKPEYMTEFGENLDCVIIGGYYGSGKRGGGFSSYMCGLRVDENQIRQGANPMKFYSFFKVGGGFTAADYAAIRHTTDGKWKKWDPKHPPSEYIELAGGQLQYERPDEWILPSDSVVVEVKAASVSATDQFKMGFTLRFPRFKKLRTDRQWDNAISISDFINLKNKVEKESKEKQFKVEDHRKKRLRATRKRPLTVAGSETVLDTPYGGKAVEVFEGLTFYIMTRAQKPEKKTQAELEQMVKSHGGKIVQNDSRPETICIGDQSKTS</sequence>
<dbReference type="Pfam" id="PF04675">
    <property type="entry name" value="DNA_ligase_A_N"/>
    <property type="match status" value="1"/>
</dbReference>
<evidence type="ECO:0000259" key="19">
    <source>
        <dbReference type="PROSITE" id="PS50160"/>
    </source>
</evidence>
<feature type="domain" description="BRCT" evidence="20">
    <location>
        <begin position="725"/>
        <end position="782"/>
    </location>
</feature>
<evidence type="ECO:0000256" key="13">
    <source>
        <dbReference type="ARBA" id="ARBA00023242"/>
    </source>
</evidence>
<dbReference type="Gene3D" id="2.40.50.140">
    <property type="entry name" value="Nucleic acid-binding proteins"/>
    <property type="match status" value="1"/>
</dbReference>
<evidence type="ECO:0000256" key="15">
    <source>
        <dbReference type="ARBA" id="ARBA00043870"/>
    </source>
</evidence>
<dbReference type="Pfam" id="PF01068">
    <property type="entry name" value="DNA_ligase_A_M"/>
    <property type="match status" value="1"/>
</dbReference>
<evidence type="ECO:0000256" key="5">
    <source>
        <dbReference type="ARBA" id="ARBA00022723"/>
    </source>
</evidence>
<dbReference type="GO" id="GO:0006297">
    <property type="term" value="P:nucleotide-excision repair, DNA gap filling"/>
    <property type="evidence" value="ECO:0007669"/>
    <property type="project" value="TreeGrafter"/>
</dbReference>
<keyword evidence="11 16" id="KW-0233">DNA recombination</keyword>
<dbReference type="FunFam" id="2.40.50.140:FF:000234">
    <property type="entry name" value="DNA ligase"/>
    <property type="match status" value="1"/>
</dbReference>
<dbReference type="PROSITE" id="PS50172">
    <property type="entry name" value="BRCT"/>
    <property type="match status" value="1"/>
</dbReference>
<accession>A0AAD9Z9Z9</accession>
<dbReference type="PROSITE" id="PS50160">
    <property type="entry name" value="DNA_LIGASE_A3"/>
    <property type="match status" value="1"/>
</dbReference>
<comment type="cofactor">
    <cofactor evidence="1">
        <name>Mg(2+)</name>
        <dbReference type="ChEBI" id="CHEBI:18420"/>
    </cofactor>
</comment>
<dbReference type="GO" id="GO:0006310">
    <property type="term" value="P:DNA recombination"/>
    <property type="evidence" value="ECO:0007669"/>
    <property type="project" value="UniProtKB-KW"/>
</dbReference>
<dbReference type="FunFam" id="1.10.3260.10:FF:000008">
    <property type="entry name" value="DNA ligase 4"/>
    <property type="match status" value="1"/>
</dbReference>
<dbReference type="GO" id="GO:0003677">
    <property type="term" value="F:DNA binding"/>
    <property type="evidence" value="ECO:0007669"/>
    <property type="project" value="InterPro"/>
</dbReference>
<dbReference type="Proteomes" id="UP001276659">
    <property type="component" value="Unassembled WGS sequence"/>
</dbReference>
<dbReference type="AlphaFoldDB" id="A0AAD9Z9Z9"/>
<evidence type="ECO:0000313" key="22">
    <source>
        <dbReference type="Proteomes" id="UP001276659"/>
    </source>
</evidence>
<dbReference type="InterPro" id="IPR036420">
    <property type="entry name" value="BRCT_dom_sf"/>
</dbReference>
<evidence type="ECO:0000256" key="2">
    <source>
        <dbReference type="ARBA" id="ARBA00004123"/>
    </source>
</evidence>
<evidence type="ECO:0000256" key="3">
    <source>
        <dbReference type="ARBA" id="ARBA00007572"/>
    </source>
</evidence>
<dbReference type="InterPro" id="IPR044125">
    <property type="entry name" value="Adenylation_DNA_ligase_IV"/>
</dbReference>
<keyword evidence="9 16" id="KW-0067">ATP-binding</keyword>
<dbReference type="GO" id="GO:0032807">
    <property type="term" value="C:DNA ligase IV complex"/>
    <property type="evidence" value="ECO:0007669"/>
    <property type="project" value="TreeGrafter"/>
</dbReference>
<evidence type="ECO:0000313" key="21">
    <source>
        <dbReference type="EMBL" id="KAK3174140.1"/>
    </source>
</evidence>
<keyword evidence="4 16" id="KW-0436">Ligase</keyword>
<keyword evidence="8 16" id="KW-0227">DNA damage</keyword>
<evidence type="ECO:0000256" key="10">
    <source>
        <dbReference type="ARBA" id="ARBA00022842"/>
    </source>
</evidence>
<dbReference type="InterPro" id="IPR029710">
    <property type="entry name" value="LIG4"/>
</dbReference>
<gene>
    <name evidence="21" type="primary">LIG4</name>
    <name evidence="21" type="ORF">OEA41_001384</name>
</gene>
<dbReference type="GO" id="GO:0005524">
    <property type="term" value="F:ATP binding"/>
    <property type="evidence" value="ECO:0007669"/>
    <property type="project" value="UniProtKB-KW"/>
</dbReference>
<dbReference type="InterPro" id="IPR012308">
    <property type="entry name" value="DNA_ligase_ATP-dep_N"/>
</dbReference>
<dbReference type="CDD" id="cd07968">
    <property type="entry name" value="OBF_DNA_ligase_IV"/>
    <property type="match status" value="1"/>
</dbReference>
<evidence type="ECO:0000256" key="17">
    <source>
        <dbReference type="RuleBase" id="RU004196"/>
    </source>
</evidence>
<dbReference type="InterPro" id="IPR000977">
    <property type="entry name" value="DNA_ligase_ATP-dep"/>
</dbReference>
<dbReference type="Gene3D" id="1.10.3260.10">
    <property type="entry name" value="DNA ligase, ATP-dependent, N-terminal domain"/>
    <property type="match status" value="1"/>
</dbReference>
<organism evidence="21 22">
    <name type="scientific">Lepraria neglecta</name>
    <dbReference type="NCBI Taxonomy" id="209136"/>
    <lineage>
        <taxon>Eukaryota</taxon>
        <taxon>Fungi</taxon>
        <taxon>Dikarya</taxon>
        <taxon>Ascomycota</taxon>
        <taxon>Pezizomycotina</taxon>
        <taxon>Lecanoromycetes</taxon>
        <taxon>OSLEUM clade</taxon>
        <taxon>Lecanoromycetidae</taxon>
        <taxon>Lecanorales</taxon>
        <taxon>Lecanorineae</taxon>
        <taxon>Stereocaulaceae</taxon>
        <taxon>Lepraria</taxon>
    </lineage>
</organism>
<dbReference type="EMBL" id="JASNWA010000006">
    <property type="protein sequence ID" value="KAK3174140.1"/>
    <property type="molecule type" value="Genomic_DNA"/>
</dbReference>